<comment type="caution">
    <text evidence="1">The sequence shown here is derived from an EMBL/GenBank/DDBJ whole genome shotgun (WGS) entry which is preliminary data.</text>
</comment>
<dbReference type="OrthoDB" id="10501498at2759"/>
<gene>
    <name evidence="1" type="ORF">AK812_SmicGene45674</name>
</gene>
<dbReference type="Proteomes" id="UP000186817">
    <property type="component" value="Unassembled WGS sequence"/>
</dbReference>
<evidence type="ECO:0000313" key="2">
    <source>
        <dbReference type="Proteomes" id="UP000186817"/>
    </source>
</evidence>
<keyword evidence="2" id="KW-1185">Reference proteome</keyword>
<organism evidence="1 2">
    <name type="scientific">Symbiodinium microadriaticum</name>
    <name type="common">Dinoflagellate</name>
    <name type="synonym">Zooxanthella microadriatica</name>
    <dbReference type="NCBI Taxonomy" id="2951"/>
    <lineage>
        <taxon>Eukaryota</taxon>
        <taxon>Sar</taxon>
        <taxon>Alveolata</taxon>
        <taxon>Dinophyceae</taxon>
        <taxon>Suessiales</taxon>
        <taxon>Symbiodiniaceae</taxon>
        <taxon>Symbiodinium</taxon>
    </lineage>
</organism>
<dbReference type="AlphaFoldDB" id="A0A1Q9BVK3"/>
<reference evidence="1 2" key="1">
    <citation type="submission" date="2016-02" db="EMBL/GenBank/DDBJ databases">
        <title>Genome analysis of coral dinoflagellate symbionts highlights evolutionary adaptations to a symbiotic lifestyle.</title>
        <authorList>
            <person name="Aranda M."/>
            <person name="Li Y."/>
            <person name="Liew Y.J."/>
            <person name="Baumgarten S."/>
            <person name="Simakov O."/>
            <person name="Wilson M."/>
            <person name="Piel J."/>
            <person name="Ashoor H."/>
            <person name="Bougouffa S."/>
            <person name="Bajic V.B."/>
            <person name="Ryu T."/>
            <person name="Ravasi T."/>
            <person name="Bayer T."/>
            <person name="Micklem G."/>
            <person name="Kim H."/>
            <person name="Bhak J."/>
            <person name="Lajeunesse T.C."/>
            <person name="Voolstra C.R."/>
        </authorList>
    </citation>
    <scope>NUCLEOTIDE SEQUENCE [LARGE SCALE GENOMIC DNA]</scope>
    <source>
        <strain evidence="1 2">CCMP2467</strain>
    </source>
</reference>
<protein>
    <submittedName>
        <fullName evidence="1">Uncharacterized protein</fullName>
    </submittedName>
</protein>
<name>A0A1Q9BVK3_SYMMI</name>
<accession>A0A1Q9BVK3</accession>
<proteinExistence type="predicted"/>
<sequence>MNNVEAMDRVPFFDSMDEASVFNSWMNNVEVLFFDSMDEVWQHWRCGASQKIPGPLVKQQFLSTISWMSNLEAMGRVPVFDSVDDVWQSWRCGASQKALLDAELVELVPSKMPEAGLRREPVELRRRDRDTVRTKR</sequence>
<dbReference type="EMBL" id="LSRX01003314">
    <property type="protein sequence ID" value="OLP74709.1"/>
    <property type="molecule type" value="Genomic_DNA"/>
</dbReference>
<evidence type="ECO:0000313" key="1">
    <source>
        <dbReference type="EMBL" id="OLP74709.1"/>
    </source>
</evidence>